<feature type="chain" id="PRO_5038396923" evidence="3">
    <location>
        <begin position="23"/>
        <end position="279"/>
    </location>
</feature>
<dbReference type="KEGG" id="cac:CA_C0141"/>
<dbReference type="RefSeq" id="WP_010963467.1">
    <property type="nucleotide sequence ID" value="NC_003030.1"/>
</dbReference>
<dbReference type="HOGENOM" id="CLU_058181_0_0_9"/>
<evidence type="ECO:0000256" key="2">
    <source>
        <dbReference type="SAM" id="MobiDB-lite"/>
    </source>
</evidence>
<dbReference type="InterPro" id="IPR058636">
    <property type="entry name" value="Beta-barrel_YknX"/>
</dbReference>
<dbReference type="Proteomes" id="UP000000814">
    <property type="component" value="Chromosome"/>
</dbReference>
<dbReference type="PATRIC" id="fig|272562.8.peg.325"/>
<dbReference type="PIR" id="B96917">
    <property type="entry name" value="B96917"/>
</dbReference>
<dbReference type="eggNOG" id="COG0845">
    <property type="taxonomic scope" value="Bacteria"/>
</dbReference>
<reference evidence="5 6" key="1">
    <citation type="journal article" date="2001" name="J. Bacteriol.">
        <title>Genome sequence and comparative analysis of the solvent-producing bacterium Clostridium acetobutylicum.</title>
        <authorList>
            <person name="Nolling J."/>
            <person name="Breton G."/>
            <person name="Omelchenko M.V."/>
            <person name="Makarova K.S."/>
            <person name="Zeng Q."/>
            <person name="Gibson R."/>
            <person name="Lee H.M."/>
            <person name="Dubois J."/>
            <person name="Qiu D."/>
            <person name="Hitti J."/>
            <person name="Wolf Y.I."/>
            <person name="Tatusov R.L."/>
            <person name="Sabathe F."/>
            <person name="Doucette-Stamm L."/>
            <person name="Soucaille P."/>
            <person name="Daly M.J."/>
            <person name="Bennett G.N."/>
            <person name="Koonin E.V."/>
            <person name="Smith D.R."/>
        </authorList>
    </citation>
    <scope>NUCLEOTIDE SEQUENCE [LARGE SCALE GENOMIC DNA]</scope>
    <source>
        <strain evidence="6">ATCC 824 / DSM 792 / JCM 1419 / LMG 5710 / VKM B-1787</strain>
    </source>
</reference>
<dbReference type="PROSITE" id="PS51257">
    <property type="entry name" value="PROKAR_LIPOPROTEIN"/>
    <property type="match status" value="1"/>
</dbReference>
<accession>Q97MQ1</accession>
<proteinExistence type="predicted"/>
<name>Q97MQ1_CLOAB</name>
<dbReference type="AlphaFoldDB" id="Q97MQ1"/>
<keyword evidence="1" id="KW-0175">Coiled coil</keyword>
<sequence>MNKSKLAIAAVLVCATSLSVGCGGSSASTNGKANGKKDANAIQVTGTVKSKNIESISLGLPETVSIGVTGVDVKLGQEVRKNDKLVDLDLSDYNSNIDKIQNEIDAENIKKDKMTDQDQKDMEQKTIDGYNDEITSIKSKLNKTYVNGSSIICDMDDAAVTSIGYSKGDILNSQEKIVTLEDLKNLQVMAKVPQESINDIKEGQNVTISTQSYSGKSYKGKVTYVGKSVVTSTNGASSSISSNSNSDDDDSYIPVEISVDDNDGKLLPESSVDLSISRK</sequence>
<evidence type="ECO:0000256" key="3">
    <source>
        <dbReference type="SAM" id="SignalP"/>
    </source>
</evidence>
<protein>
    <submittedName>
        <fullName evidence="5">Membrane permease, predicted cation efflux pumps</fullName>
    </submittedName>
</protein>
<evidence type="ECO:0000259" key="4">
    <source>
        <dbReference type="Pfam" id="PF25990"/>
    </source>
</evidence>
<dbReference type="EMBL" id="AE001437">
    <property type="protein sequence ID" value="AAK78125.1"/>
    <property type="molecule type" value="Genomic_DNA"/>
</dbReference>
<dbReference type="SUPFAM" id="SSF111369">
    <property type="entry name" value="HlyD-like secretion proteins"/>
    <property type="match status" value="1"/>
</dbReference>
<feature type="domain" description="YknX-like beta-barrel" evidence="4">
    <location>
        <begin position="187"/>
        <end position="275"/>
    </location>
</feature>
<keyword evidence="6" id="KW-1185">Reference proteome</keyword>
<dbReference type="STRING" id="272562.CA_C0141"/>
<dbReference type="GO" id="GO:1990281">
    <property type="term" value="C:efflux pump complex"/>
    <property type="evidence" value="ECO:0007669"/>
    <property type="project" value="TreeGrafter"/>
</dbReference>
<evidence type="ECO:0000313" key="6">
    <source>
        <dbReference type="Proteomes" id="UP000000814"/>
    </source>
</evidence>
<feature type="coiled-coil region" evidence="1">
    <location>
        <begin position="90"/>
        <end position="117"/>
    </location>
</feature>
<feature type="signal peptide" evidence="3">
    <location>
        <begin position="1"/>
        <end position="22"/>
    </location>
</feature>
<dbReference type="Pfam" id="PF25990">
    <property type="entry name" value="Beta-barrel_YknX"/>
    <property type="match status" value="1"/>
</dbReference>
<evidence type="ECO:0000256" key="1">
    <source>
        <dbReference type="SAM" id="Coils"/>
    </source>
</evidence>
<dbReference type="GO" id="GO:0015562">
    <property type="term" value="F:efflux transmembrane transporter activity"/>
    <property type="evidence" value="ECO:0007669"/>
    <property type="project" value="TreeGrafter"/>
</dbReference>
<gene>
    <name evidence="5" type="ordered locus">CA_C0141</name>
</gene>
<dbReference type="Gene3D" id="2.40.30.170">
    <property type="match status" value="1"/>
</dbReference>
<dbReference type="OrthoDB" id="1936250at2"/>
<dbReference type="PANTHER" id="PTHR30469">
    <property type="entry name" value="MULTIDRUG RESISTANCE PROTEIN MDTA"/>
    <property type="match status" value="1"/>
</dbReference>
<dbReference type="GeneID" id="44996624"/>
<keyword evidence="3" id="KW-0732">Signal</keyword>
<evidence type="ECO:0000313" key="5">
    <source>
        <dbReference type="EMBL" id="AAK78125.1"/>
    </source>
</evidence>
<organism evidence="5 6">
    <name type="scientific">Clostridium acetobutylicum (strain ATCC 824 / DSM 792 / JCM 1419 / IAM 19013 / LMG 5710 / NBRC 13948 / NRRL B-527 / VKM B-1787 / 2291 / W)</name>
    <dbReference type="NCBI Taxonomy" id="272562"/>
    <lineage>
        <taxon>Bacteria</taxon>
        <taxon>Bacillati</taxon>
        <taxon>Bacillota</taxon>
        <taxon>Clostridia</taxon>
        <taxon>Eubacteriales</taxon>
        <taxon>Clostridiaceae</taxon>
        <taxon>Clostridium</taxon>
    </lineage>
</organism>
<feature type="region of interest" description="Disordered" evidence="2">
    <location>
        <begin position="233"/>
        <end position="279"/>
    </location>
</feature>